<dbReference type="PIRSF" id="PIRSF000409">
    <property type="entry name" value="Ada"/>
    <property type="match status" value="1"/>
</dbReference>
<dbReference type="OrthoDB" id="9802228at2"/>
<dbReference type="InterPro" id="IPR036217">
    <property type="entry name" value="MethylDNA_cys_MeTrfase_DNAb"/>
</dbReference>
<evidence type="ECO:0000259" key="18">
    <source>
        <dbReference type="PROSITE" id="PS01124"/>
    </source>
</evidence>
<dbReference type="AlphaFoldDB" id="A0A5E4V607"/>
<organism evidence="19 20">
    <name type="scientific">Pandoraea terrae</name>
    <dbReference type="NCBI Taxonomy" id="1537710"/>
    <lineage>
        <taxon>Bacteria</taxon>
        <taxon>Pseudomonadati</taxon>
        <taxon>Pseudomonadota</taxon>
        <taxon>Betaproteobacteria</taxon>
        <taxon>Burkholderiales</taxon>
        <taxon>Burkholderiaceae</taxon>
        <taxon>Pandoraea</taxon>
    </lineage>
</organism>
<comment type="similarity">
    <text evidence="2">Belongs to the MGMT family.</text>
</comment>
<feature type="binding site" evidence="16">
    <location>
        <position position="101"/>
    </location>
    <ligand>
        <name>Zn(2+)</name>
        <dbReference type="ChEBI" id="CHEBI:29105"/>
    </ligand>
</feature>
<dbReference type="PROSITE" id="PS00374">
    <property type="entry name" value="MGMT"/>
    <property type="match status" value="1"/>
</dbReference>
<dbReference type="SUPFAM" id="SSF53155">
    <property type="entry name" value="Methylated DNA-protein cysteine methyltransferase domain"/>
    <property type="match status" value="1"/>
</dbReference>
<dbReference type="SMART" id="SM00342">
    <property type="entry name" value="HTH_ARAC"/>
    <property type="match status" value="1"/>
</dbReference>
<dbReference type="PANTHER" id="PTHR10815">
    <property type="entry name" value="METHYLATED-DNA--PROTEIN-CYSTEINE METHYLTRANSFERASE"/>
    <property type="match status" value="1"/>
</dbReference>
<dbReference type="InterPro" id="IPR008332">
    <property type="entry name" value="MethylG_MeTrfase_N"/>
</dbReference>
<sequence>MSLSQPTSRRRESAPDSTAPRTGNAAPNAKRKPRYTTDAARWAAVIARDKAADGRFYYAVRTTGVYCRPSCGARLALRENVSFHDSREAAEHAGFRPCKRCKPDKAGLAAEHAARIAAACRRIESADAMPSLEMLASEAGLSTYHFHRLFKSVTGLTPRAYANARRGERVRSTLPIASSVTEALYDAGFNSNGRFYAAAGDMLGMKPAVFRDGGANEVIRFAVAQCALGALLVAATPRGLCAISLGDDPDALVREFQDRFPQAQLIGADAKFERWVAQVIGFVETPRIGLGLPLDVRGTAFQQRVWQALRDIPPGQTASYSDVAERIGSPRSVRAVAMACAANTLAVAIPCHRVVRQNGDVSGYRWGVAKKRALLAREASEGARTPGASTGDVNA</sequence>
<dbReference type="GO" id="GO:0032259">
    <property type="term" value="P:methylation"/>
    <property type="evidence" value="ECO:0007669"/>
    <property type="project" value="UniProtKB-KW"/>
</dbReference>
<keyword evidence="11" id="KW-0010">Activator</keyword>
<dbReference type="FunFam" id="1.10.10.10:FF:000214">
    <property type="entry name" value="Methylated-DNA--protein-cysteine methyltransferase"/>
    <property type="match status" value="1"/>
</dbReference>
<reference evidence="19 20" key="1">
    <citation type="submission" date="2019-08" db="EMBL/GenBank/DDBJ databases">
        <authorList>
            <person name="Peeters C."/>
        </authorList>
    </citation>
    <scope>NUCLEOTIDE SEQUENCE [LARGE SCALE GENOMIC DNA]</scope>
    <source>
        <strain evidence="19 20">LMG 30175</strain>
    </source>
</reference>
<dbReference type="InterPro" id="IPR004026">
    <property type="entry name" value="Ada_DNA_repair_Zn-bd"/>
</dbReference>
<dbReference type="GO" id="GO:0003908">
    <property type="term" value="F:methylated-DNA-[protein]-cysteine S-methyltransferase activity"/>
    <property type="evidence" value="ECO:0007669"/>
    <property type="project" value="UniProtKB-EC"/>
</dbReference>
<dbReference type="EC" id="2.1.1.63" evidence="3"/>
<evidence type="ECO:0000256" key="8">
    <source>
        <dbReference type="ARBA" id="ARBA00022833"/>
    </source>
</evidence>
<dbReference type="SUPFAM" id="SSF46689">
    <property type="entry name" value="Homeodomain-like"/>
    <property type="match status" value="1"/>
</dbReference>
<dbReference type="NCBIfam" id="TIGR00589">
    <property type="entry name" value="ogt"/>
    <property type="match status" value="1"/>
</dbReference>
<dbReference type="Proteomes" id="UP000414233">
    <property type="component" value="Unassembled WGS sequence"/>
</dbReference>
<dbReference type="InterPro" id="IPR009057">
    <property type="entry name" value="Homeodomain-like_sf"/>
</dbReference>
<dbReference type="Pfam" id="PF01035">
    <property type="entry name" value="DNA_binding_1"/>
    <property type="match status" value="1"/>
</dbReference>
<evidence type="ECO:0000313" key="19">
    <source>
        <dbReference type="EMBL" id="VVE07511.1"/>
    </source>
</evidence>
<keyword evidence="13" id="KW-0234">DNA repair</keyword>
<dbReference type="InterPro" id="IPR036388">
    <property type="entry name" value="WH-like_DNA-bd_sf"/>
</dbReference>
<evidence type="ECO:0000256" key="11">
    <source>
        <dbReference type="ARBA" id="ARBA00023159"/>
    </source>
</evidence>
<dbReference type="InterPro" id="IPR016221">
    <property type="entry name" value="Bifunct_regulatory_prot_Ada"/>
</dbReference>
<dbReference type="EMBL" id="CABPRZ010000008">
    <property type="protein sequence ID" value="VVE07511.1"/>
    <property type="molecule type" value="Genomic_DNA"/>
</dbReference>
<dbReference type="FunFam" id="3.40.10.10:FF:000001">
    <property type="entry name" value="DNA-3-methyladenine glycosylase 2"/>
    <property type="match status" value="1"/>
</dbReference>
<dbReference type="Gene3D" id="3.40.10.10">
    <property type="entry name" value="DNA Methylphosphotriester Repair Domain"/>
    <property type="match status" value="1"/>
</dbReference>
<keyword evidence="12" id="KW-0804">Transcription</keyword>
<feature type="region of interest" description="Disordered" evidence="17">
    <location>
        <begin position="1"/>
        <end position="35"/>
    </location>
</feature>
<feature type="binding site" evidence="16">
    <location>
        <position position="98"/>
    </location>
    <ligand>
        <name>Zn(2+)</name>
        <dbReference type="ChEBI" id="CHEBI:29105"/>
    </ligand>
</feature>
<dbReference type="RefSeq" id="WP_150697244.1">
    <property type="nucleotide sequence ID" value="NZ_CABPRZ010000008.1"/>
</dbReference>
<dbReference type="GO" id="GO:0008270">
    <property type="term" value="F:zinc ion binding"/>
    <property type="evidence" value="ECO:0007669"/>
    <property type="project" value="InterPro"/>
</dbReference>
<evidence type="ECO:0000256" key="6">
    <source>
        <dbReference type="ARBA" id="ARBA00022723"/>
    </source>
</evidence>
<proteinExistence type="inferred from homology"/>
<keyword evidence="8 16" id="KW-0862">Zinc</keyword>
<keyword evidence="5" id="KW-0808">Transferase</keyword>
<evidence type="ECO:0000256" key="12">
    <source>
        <dbReference type="ARBA" id="ARBA00023163"/>
    </source>
</evidence>
<evidence type="ECO:0000256" key="3">
    <source>
        <dbReference type="ARBA" id="ARBA00011918"/>
    </source>
</evidence>
<dbReference type="NCBIfam" id="NF011964">
    <property type="entry name" value="PRK15435.1"/>
    <property type="match status" value="1"/>
</dbReference>
<dbReference type="InterPro" id="IPR035451">
    <property type="entry name" value="Ada-like_dom_sf"/>
</dbReference>
<evidence type="ECO:0000256" key="1">
    <source>
        <dbReference type="ARBA" id="ARBA00001286"/>
    </source>
</evidence>
<comment type="cofactor">
    <cofactor evidence="16">
        <name>Zn(2+)</name>
        <dbReference type="ChEBI" id="CHEBI:29105"/>
    </cofactor>
    <text evidence="16">Binds 1 zinc ion per subunit.</text>
</comment>
<evidence type="ECO:0000256" key="10">
    <source>
        <dbReference type="ARBA" id="ARBA00023125"/>
    </source>
</evidence>
<name>A0A5E4V607_9BURK</name>
<dbReference type="GO" id="GO:0043565">
    <property type="term" value="F:sequence-specific DNA binding"/>
    <property type="evidence" value="ECO:0007669"/>
    <property type="project" value="InterPro"/>
</dbReference>
<dbReference type="InterPro" id="IPR018060">
    <property type="entry name" value="HTH_AraC"/>
</dbReference>
<dbReference type="InterPro" id="IPR036631">
    <property type="entry name" value="MGMT_N_sf"/>
</dbReference>
<dbReference type="PANTHER" id="PTHR10815:SF14">
    <property type="entry name" value="BIFUNCTIONAL TRANSCRIPTIONAL ACTIVATOR_DNA REPAIR ENZYME ADA"/>
    <property type="match status" value="1"/>
</dbReference>
<feature type="binding site" evidence="16">
    <location>
        <position position="71"/>
    </location>
    <ligand>
        <name>Zn(2+)</name>
        <dbReference type="ChEBI" id="CHEBI:29105"/>
    </ligand>
</feature>
<protein>
    <recommendedName>
        <fullName evidence="3">methylated-DNA--[protein]-cysteine S-methyltransferase</fullName>
        <ecNumber evidence="3">2.1.1.63</ecNumber>
    </recommendedName>
</protein>
<evidence type="ECO:0000256" key="14">
    <source>
        <dbReference type="ARBA" id="ARBA00049348"/>
    </source>
</evidence>
<evidence type="ECO:0000256" key="15">
    <source>
        <dbReference type="PIRSR" id="PIRSR000409-1"/>
    </source>
</evidence>
<dbReference type="CDD" id="cd06445">
    <property type="entry name" value="ATase"/>
    <property type="match status" value="1"/>
</dbReference>
<evidence type="ECO:0000256" key="7">
    <source>
        <dbReference type="ARBA" id="ARBA00022763"/>
    </source>
</evidence>
<feature type="binding site" evidence="16">
    <location>
        <position position="67"/>
    </location>
    <ligand>
        <name>Zn(2+)</name>
        <dbReference type="ChEBI" id="CHEBI:29105"/>
    </ligand>
</feature>
<evidence type="ECO:0000256" key="13">
    <source>
        <dbReference type="ARBA" id="ARBA00023204"/>
    </source>
</evidence>
<evidence type="ECO:0000313" key="20">
    <source>
        <dbReference type="Proteomes" id="UP000414233"/>
    </source>
</evidence>
<evidence type="ECO:0000256" key="2">
    <source>
        <dbReference type="ARBA" id="ARBA00008711"/>
    </source>
</evidence>
<evidence type="ECO:0000256" key="5">
    <source>
        <dbReference type="ARBA" id="ARBA00022679"/>
    </source>
</evidence>
<feature type="active site" description="Nucleophile; methyl group acceptor from either O6-methylguanine or O4-methylthymine" evidence="15">
    <location>
        <position position="351"/>
    </location>
</feature>
<evidence type="ECO:0000256" key="4">
    <source>
        <dbReference type="ARBA" id="ARBA00022603"/>
    </source>
</evidence>
<evidence type="ECO:0000256" key="9">
    <source>
        <dbReference type="ARBA" id="ARBA00023015"/>
    </source>
</evidence>
<keyword evidence="6 16" id="KW-0479">Metal-binding</keyword>
<dbReference type="PROSITE" id="PS01124">
    <property type="entry name" value="HTH_ARAC_FAMILY_2"/>
    <property type="match status" value="1"/>
</dbReference>
<dbReference type="SUPFAM" id="SSF46767">
    <property type="entry name" value="Methylated DNA-protein cysteine methyltransferase, C-terminal domain"/>
    <property type="match status" value="1"/>
</dbReference>
<evidence type="ECO:0000256" key="16">
    <source>
        <dbReference type="PIRSR" id="PIRSR000409-3"/>
    </source>
</evidence>
<dbReference type="Pfam" id="PF02870">
    <property type="entry name" value="Methyltransf_1N"/>
    <property type="match status" value="1"/>
</dbReference>
<keyword evidence="4" id="KW-0489">Methyltransferase</keyword>
<accession>A0A5E4V607</accession>
<dbReference type="Gene3D" id="3.30.160.70">
    <property type="entry name" value="Methylated DNA-protein cysteine methyltransferase domain"/>
    <property type="match status" value="1"/>
</dbReference>
<dbReference type="GO" id="GO:0003700">
    <property type="term" value="F:DNA-binding transcription factor activity"/>
    <property type="evidence" value="ECO:0007669"/>
    <property type="project" value="InterPro"/>
</dbReference>
<feature type="domain" description="HTH araC/xylS-type" evidence="18">
    <location>
        <begin position="131"/>
        <end position="213"/>
    </location>
</feature>
<dbReference type="Gene3D" id="1.10.10.10">
    <property type="entry name" value="Winged helix-like DNA-binding domain superfamily/Winged helix DNA-binding domain"/>
    <property type="match status" value="1"/>
</dbReference>
<keyword evidence="9" id="KW-0805">Transcription regulation</keyword>
<dbReference type="Pfam" id="PF02805">
    <property type="entry name" value="Ada_Zn_binding"/>
    <property type="match status" value="1"/>
</dbReference>
<dbReference type="SUPFAM" id="SSF57884">
    <property type="entry name" value="Ada DNA repair protein, N-terminal domain (N-Ada 10)"/>
    <property type="match status" value="1"/>
</dbReference>
<dbReference type="GO" id="GO:0006307">
    <property type="term" value="P:DNA alkylation repair"/>
    <property type="evidence" value="ECO:0007669"/>
    <property type="project" value="UniProtKB-ARBA"/>
</dbReference>
<evidence type="ECO:0000256" key="17">
    <source>
        <dbReference type="SAM" id="MobiDB-lite"/>
    </source>
</evidence>
<comment type="catalytic activity">
    <reaction evidence="14">
        <text>a 6-O-methyl-2'-deoxyguanosine in DNA + L-cysteinyl-[protein] = S-methyl-L-cysteinyl-[protein] + a 2'-deoxyguanosine in DNA</text>
        <dbReference type="Rhea" id="RHEA:24000"/>
        <dbReference type="Rhea" id="RHEA-COMP:10131"/>
        <dbReference type="Rhea" id="RHEA-COMP:10132"/>
        <dbReference type="Rhea" id="RHEA-COMP:11367"/>
        <dbReference type="Rhea" id="RHEA-COMP:11368"/>
        <dbReference type="ChEBI" id="CHEBI:29950"/>
        <dbReference type="ChEBI" id="CHEBI:82612"/>
        <dbReference type="ChEBI" id="CHEBI:85445"/>
        <dbReference type="ChEBI" id="CHEBI:85448"/>
        <dbReference type="EC" id="2.1.1.63"/>
    </reaction>
</comment>
<keyword evidence="10" id="KW-0238">DNA-binding</keyword>
<feature type="active site" description="Nucleophile; methyl group acceptor from methylphosphotriester" evidence="15">
    <location>
        <position position="67"/>
    </location>
</feature>
<keyword evidence="20" id="KW-1185">Reference proteome</keyword>
<keyword evidence="7" id="KW-0227">DNA damage</keyword>
<dbReference type="InterPro" id="IPR014048">
    <property type="entry name" value="MethylDNA_cys_MeTrfase_DNA-bd"/>
</dbReference>
<comment type="catalytic activity">
    <reaction evidence="1">
        <text>a 4-O-methyl-thymidine in DNA + L-cysteinyl-[protein] = a thymidine in DNA + S-methyl-L-cysteinyl-[protein]</text>
        <dbReference type="Rhea" id="RHEA:53428"/>
        <dbReference type="Rhea" id="RHEA-COMP:10131"/>
        <dbReference type="Rhea" id="RHEA-COMP:10132"/>
        <dbReference type="Rhea" id="RHEA-COMP:13555"/>
        <dbReference type="Rhea" id="RHEA-COMP:13556"/>
        <dbReference type="ChEBI" id="CHEBI:29950"/>
        <dbReference type="ChEBI" id="CHEBI:82612"/>
        <dbReference type="ChEBI" id="CHEBI:137386"/>
        <dbReference type="ChEBI" id="CHEBI:137387"/>
        <dbReference type="EC" id="2.1.1.63"/>
    </reaction>
</comment>
<gene>
    <name evidence="19" type="primary">ada</name>
    <name evidence="19" type="ORF">PTE30175_02390</name>
</gene>
<dbReference type="Pfam" id="PF12833">
    <property type="entry name" value="HTH_18"/>
    <property type="match status" value="1"/>
</dbReference>
<dbReference type="InterPro" id="IPR001497">
    <property type="entry name" value="MethylDNA_cys_MeTrfase_AS"/>
</dbReference>
<dbReference type="Gene3D" id="1.10.10.60">
    <property type="entry name" value="Homeodomain-like"/>
    <property type="match status" value="1"/>
</dbReference>